<evidence type="ECO:0000313" key="3">
    <source>
        <dbReference type="Proteomes" id="UP001595752"/>
    </source>
</evidence>
<keyword evidence="3" id="KW-1185">Reference proteome</keyword>
<accession>A0ABV8B1A4</accession>
<gene>
    <name evidence="2" type="ORF">ACFOU2_08925</name>
</gene>
<sequence>MDKYQNIDLDKVYDYKDLPDKTAGRCDNCGCVKFKSRVHNYKFIRECRECGMKKSI</sequence>
<dbReference type="RefSeq" id="WP_377914270.1">
    <property type="nucleotide sequence ID" value="NZ_JBHRZT010000032.1"/>
</dbReference>
<dbReference type="Pfam" id="PF26372">
    <property type="entry name" value="DUF8096"/>
    <property type="match status" value="1"/>
</dbReference>
<name>A0ABV8B1A4_9BACI</name>
<comment type="caution">
    <text evidence="2">The sequence shown here is derived from an EMBL/GenBank/DDBJ whole genome shotgun (WGS) entry which is preliminary data.</text>
</comment>
<proteinExistence type="predicted"/>
<dbReference type="Proteomes" id="UP001595752">
    <property type="component" value="Unassembled WGS sequence"/>
</dbReference>
<feature type="domain" description="DUF8096" evidence="1">
    <location>
        <begin position="11"/>
        <end position="54"/>
    </location>
</feature>
<evidence type="ECO:0000259" key="1">
    <source>
        <dbReference type="Pfam" id="PF26372"/>
    </source>
</evidence>
<reference evidence="3" key="1">
    <citation type="journal article" date="2019" name="Int. J. Syst. Evol. Microbiol.">
        <title>The Global Catalogue of Microorganisms (GCM) 10K type strain sequencing project: providing services to taxonomists for standard genome sequencing and annotation.</title>
        <authorList>
            <consortium name="The Broad Institute Genomics Platform"/>
            <consortium name="The Broad Institute Genome Sequencing Center for Infectious Disease"/>
            <person name="Wu L."/>
            <person name="Ma J."/>
        </authorList>
    </citation>
    <scope>NUCLEOTIDE SEQUENCE [LARGE SCALE GENOMIC DNA]</scope>
    <source>
        <strain evidence="3">CCUG 61889</strain>
    </source>
</reference>
<protein>
    <recommendedName>
        <fullName evidence="1">DUF8096 domain-containing protein</fullName>
    </recommendedName>
</protein>
<dbReference type="EMBL" id="JBHRZT010000032">
    <property type="protein sequence ID" value="MFC3883625.1"/>
    <property type="molecule type" value="Genomic_DNA"/>
</dbReference>
<evidence type="ECO:0000313" key="2">
    <source>
        <dbReference type="EMBL" id="MFC3883625.1"/>
    </source>
</evidence>
<organism evidence="2 3">
    <name type="scientific">Bacillus songklensis</name>
    <dbReference type="NCBI Taxonomy" id="1069116"/>
    <lineage>
        <taxon>Bacteria</taxon>
        <taxon>Bacillati</taxon>
        <taxon>Bacillota</taxon>
        <taxon>Bacilli</taxon>
        <taxon>Bacillales</taxon>
        <taxon>Bacillaceae</taxon>
        <taxon>Bacillus</taxon>
    </lineage>
</organism>
<dbReference type="InterPro" id="IPR058409">
    <property type="entry name" value="DUF8096"/>
</dbReference>